<feature type="domain" description="Adt-1/2-like" evidence="9">
    <location>
        <begin position="175"/>
        <end position="261"/>
    </location>
</feature>
<evidence type="ECO:0000256" key="2">
    <source>
        <dbReference type="ARBA" id="ARBA00022525"/>
    </source>
</evidence>
<proteinExistence type="predicted"/>
<evidence type="ECO:0000256" key="4">
    <source>
        <dbReference type="ARBA" id="ARBA00022801"/>
    </source>
</evidence>
<evidence type="ECO:0008006" key="12">
    <source>
        <dbReference type="Google" id="ProtNLM"/>
    </source>
</evidence>
<keyword evidence="5" id="KW-0862">Zinc</keyword>
<name>A0ABR1EN38_NECAM</name>
<dbReference type="Proteomes" id="UP001303046">
    <property type="component" value="Unassembled WGS sequence"/>
</dbReference>
<dbReference type="Gene3D" id="3.40.1620.60">
    <property type="match status" value="1"/>
</dbReference>
<evidence type="ECO:0000256" key="5">
    <source>
        <dbReference type="ARBA" id="ARBA00022833"/>
    </source>
</evidence>
<protein>
    <recommendedName>
        <fullName evidence="12">Thrombospondin type 1 domain protein</fullName>
    </recommendedName>
</protein>
<evidence type="ECO:0000256" key="1">
    <source>
        <dbReference type="ARBA" id="ARBA00004613"/>
    </source>
</evidence>
<dbReference type="InterPro" id="IPR041645">
    <property type="entry name" value="ADAMTS_CR_2"/>
</dbReference>
<dbReference type="InterPro" id="IPR036383">
    <property type="entry name" value="TSP1_rpt_sf"/>
</dbReference>
<dbReference type="PROSITE" id="PS50092">
    <property type="entry name" value="TSP1"/>
    <property type="match status" value="1"/>
</dbReference>
<dbReference type="PANTHER" id="PTHR13723:SF315">
    <property type="entry name" value="NO LONG NERVE CORD, ISOFORM C"/>
    <property type="match status" value="1"/>
</dbReference>
<dbReference type="InterPro" id="IPR057401">
    <property type="entry name" value="Adt-1/2-like_dom"/>
</dbReference>
<evidence type="ECO:0000313" key="11">
    <source>
        <dbReference type="Proteomes" id="UP001303046"/>
    </source>
</evidence>
<keyword evidence="2" id="KW-0964">Secreted</keyword>
<gene>
    <name evidence="10" type="primary">Necator_chrX.g24554</name>
    <name evidence="10" type="ORF">RB195_024389</name>
</gene>
<comment type="subcellular location">
    <subcellularLocation>
        <location evidence="1">Secreted</location>
    </subcellularLocation>
</comment>
<accession>A0ABR1EN38</accession>
<dbReference type="Gene3D" id="2.20.100.10">
    <property type="entry name" value="Thrombospondin type-1 (TSP1) repeat"/>
    <property type="match status" value="1"/>
</dbReference>
<dbReference type="InterPro" id="IPR050439">
    <property type="entry name" value="ADAMTS_ADAMTS-like"/>
</dbReference>
<reference evidence="10 11" key="1">
    <citation type="submission" date="2023-08" db="EMBL/GenBank/DDBJ databases">
        <title>A Necator americanus chromosomal reference genome.</title>
        <authorList>
            <person name="Ilik V."/>
            <person name="Petrzelkova K.J."/>
            <person name="Pardy F."/>
            <person name="Fuh T."/>
            <person name="Niatou-Singa F.S."/>
            <person name="Gouil Q."/>
            <person name="Baker L."/>
            <person name="Ritchie M.E."/>
            <person name="Jex A.R."/>
            <person name="Gazzola D."/>
            <person name="Li H."/>
            <person name="Toshio Fujiwara R."/>
            <person name="Zhan B."/>
            <person name="Aroian R.V."/>
            <person name="Pafco B."/>
            <person name="Schwarz E.M."/>
        </authorList>
    </citation>
    <scope>NUCLEOTIDE SEQUENCE [LARGE SCALE GENOMIC DNA]</scope>
    <source>
        <strain evidence="10 11">Aroian</strain>
        <tissue evidence="10">Whole animal</tissue>
    </source>
</reference>
<keyword evidence="7" id="KW-0325">Glycoprotein</keyword>
<keyword evidence="11" id="KW-1185">Reference proteome</keyword>
<keyword evidence="4" id="KW-0378">Hydrolase</keyword>
<evidence type="ECO:0000256" key="7">
    <source>
        <dbReference type="ARBA" id="ARBA00023180"/>
    </source>
</evidence>
<dbReference type="Pfam" id="PF25379">
    <property type="entry name" value="Adt-1"/>
    <property type="match status" value="1"/>
</dbReference>
<dbReference type="EMBL" id="JAVFWL010000006">
    <property type="protein sequence ID" value="KAK6764035.1"/>
    <property type="molecule type" value="Genomic_DNA"/>
</dbReference>
<dbReference type="Pfam" id="PF00090">
    <property type="entry name" value="TSP_1"/>
    <property type="match status" value="1"/>
</dbReference>
<evidence type="ECO:0000259" key="9">
    <source>
        <dbReference type="Pfam" id="PF25379"/>
    </source>
</evidence>
<evidence type="ECO:0000256" key="3">
    <source>
        <dbReference type="ARBA" id="ARBA00022723"/>
    </source>
</evidence>
<dbReference type="InterPro" id="IPR000884">
    <property type="entry name" value="TSP1_rpt"/>
</dbReference>
<evidence type="ECO:0000259" key="8">
    <source>
        <dbReference type="Pfam" id="PF17771"/>
    </source>
</evidence>
<evidence type="ECO:0000256" key="6">
    <source>
        <dbReference type="ARBA" id="ARBA00023157"/>
    </source>
</evidence>
<keyword evidence="3" id="KW-0479">Metal-binding</keyword>
<evidence type="ECO:0000313" key="10">
    <source>
        <dbReference type="EMBL" id="KAK6764035.1"/>
    </source>
</evidence>
<comment type="caution">
    <text evidence="10">The sequence shown here is derived from an EMBL/GenBank/DDBJ whole genome shotgun (WGS) entry which is preliminary data.</text>
</comment>
<organism evidence="10 11">
    <name type="scientific">Necator americanus</name>
    <name type="common">Human hookworm</name>
    <dbReference type="NCBI Taxonomy" id="51031"/>
    <lineage>
        <taxon>Eukaryota</taxon>
        <taxon>Metazoa</taxon>
        <taxon>Ecdysozoa</taxon>
        <taxon>Nematoda</taxon>
        <taxon>Chromadorea</taxon>
        <taxon>Rhabditida</taxon>
        <taxon>Rhabditina</taxon>
        <taxon>Rhabditomorpha</taxon>
        <taxon>Strongyloidea</taxon>
        <taxon>Ancylostomatidae</taxon>
        <taxon>Bunostominae</taxon>
        <taxon>Necator</taxon>
    </lineage>
</organism>
<sequence>MQEAEPVAATQHPPQLDICRILWCGNGGSTISTAHPALEGSYCGNHKWCHEGRCQPWPSGVPPLVVHGRWSRWSNHDKCPVQHCQISGSVEVMPQHRDCTDPASHPCIRISSDNYRLLDVNLLYQRIEFIRKRVLVVVLCGLRRPNNGGLQCEGAAIRGILCSTHYSTCQGLSRKEYTNKICSSIKFDPVKPDQQLTGDGFEREALFLVKPANAEGVTYRIIRGFVSVDAKIRHNLAEFDGTPCGLDQFCISGICLKLGCDSKALVAGEDDCPDKNPRKRWSDWSTWSACSQSCGRNGRQSRKRSCLNSGGQTDCFAFDKKQAQYY</sequence>
<dbReference type="SUPFAM" id="SSF82895">
    <property type="entry name" value="TSP-1 type 1 repeat"/>
    <property type="match status" value="1"/>
</dbReference>
<keyword evidence="6" id="KW-1015">Disulfide bond</keyword>
<feature type="domain" description="ADAMTS cysteine-rich" evidence="8">
    <location>
        <begin position="16"/>
        <end position="54"/>
    </location>
</feature>
<dbReference type="Pfam" id="PF17771">
    <property type="entry name" value="ADAMTS_CR_2"/>
    <property type="match status" value="1"/>
</dbReference>
<dbReference type="PANTHER" id="PTHR13723">
    <property type="entry name" value="ADAMTS A DISINTEGRIN AND METALLOPROTEASE WITH THROMBOSPONDIN MOTIFS PROTEASE"/>
    <property type="match status" value="1"/>
</dbReference>